<feature type="compositionally biased region" description="Acidic residues" evidence="1">
    <location>
        <begin position="154"/>
        <end position="208"/>
    </location>
</feature>
<proteinExistence type="predicted"/>
<comment type="caution">
    <text evidence="2">The sequence shown here is derived from an EMBL/GenBank/DDBJ whole genome shotgun (WGS) entry which is preliminary data.</text>
</comment>
<dbReference type="AlphaFoldDB" id="A0A439CLP0"/>
<feature type="compositionally biased region" description="Acidic residues" evidence="1">
    <location>
        <begin position="127"/>
        <end position="146"/>
    </location>
</feature>
<feature type="region of interest" description="Disordered" evidence="1">
    <location>
        <begin position="351"/>
        <end position="383"/>
    </location>
</feature>
<feature type="non-terminal residue" evidence="2">
    <location>
        <position position="1"/>
    </location>
</feature>
<feature type="region of interest" description="Disordered" evidence="1">
    <location>
        <begin position="66"/>
        <end position="219"/>
    </location>
</feature>
<keyword evidence="3" id="KW-1185">Reference proteome</keyword>
<sequence>ALRQHRPQRDQVLPRQPRRHKRPVGLLPAHVVSRVVRAELVPVPPERSHVPPPPRVVALYLAHLRKTQTQRSPPSLPQRRGGGGGKSGRGRGRSGGRRQRTVELTLHEDFVGSSRVRAGLDSGTAENADDVMDLDQEDQDEEEEKGEEEKGEYKEEEEGDKEEEEEEGDEEEGEDEDGDYIMTEEEGDDETGEGEEYEDEEGDEEGGDEEAHNESSPVPSLSPLLLIVFHVVPEPKKSLTTTTNPPPRITTCRVTQQQHTADVEPLQELRREHSALSSSSRPHPTTQAQARGVQPECRWYVGSEWAAAAGTEGTQRARQGQADIRRRLDDRDDADGARCVVSAITTAARGDHLDVADTDDDDDDDDATQPGQDNAHRPSGVSGAAAAAATATAIAQTPGAILTAQAGVAALVIWWLVRKLLLTGGRIAHDENLLVQGVLLGDVEDVGGNE</sequence>
<name>A0A439CLP0_9PEZI</name>
<feature type="compositionally biased region" description="Acidic residues" evidence="1">
    <location>
        <begin position="356"/>
        <end position="367"/>
    </location>
</feature>
<feature type="compositionally biased region" description="Low complexity" evidence="1">
    <location>
        <begin position="70"/>
        <end position="79"/>
    </location>
</feature>
<feature type="compositionally biased region" description="Polar residues" evidence="1">
    <location>
        <begin position="275"/>
        <end position="289"/>
    </location>
</feature>
<evidence type="ECO:0000256" key="1">
    <source>
        <dbReference type="SAM" id="MobiDB-lite"/>
    </source>
</evidence>
<accession>A0A439CLP0</accession>
<reference evidence="2 3" key="1">
    <citation type="submission" date="2018-12" db="EMBL/GenBank/DDBJ databases">
        <title>Draft genome sequence of Xylaria grammica IHI A82.</title>
        <authorList>
            <person name="Buettner E."/>
            <person name="Kellner H."/>
        </authorList>
    </citation>
    <scope>NUCLEOTIDE SEQUENCE [LARGE SCALE GENOMIC DNA]</scope>
    <source>
        <strain evidence="2 3">IHI A82</strain>
    </source>
</reference>
<evidence type="ECO:0000313" key="2">
    <source>
        <dbReference type="EMBL" id="RWA03076.1"/>
    </source>
</evidence>
<feature type="region of interest" description="Disordered" evidence="1">
    <location>
        <begin position="270"/>
        <end position="294"/>
    </location>
</feature>
<feature type="region of interest" description="Disordered" evidence="1">
    <location>
        <begin position="310"/>
        <end position="331"/>
    </location>
</feature>
<feature type="compositionally biased region" description="Basic residues" evidence="1">
    <location>
        <begin position="88"/>
        <end position="99"/>
    </location>
</feature>
<gene>
    <name evidence="2" type="ORF">EKO27_g12028</name>
</gene>
<dbReference type="EMBL" id="RYZI01000960">
    <property type="protein sequence ID" value="RWA03076.1"/>
    <property type="molecule type" value="Genomic_DNA"/>
</dbReference>
<organism evidence="2 3">
    <name type="scientific">Xylaria grammica</name>
    <dbReference type="NCBI Taxonomy" id="363999"/>
    <lineage>
        <taxon>Eukaryota</taxon>
        <taxon>Fungi</taxon>
        <taxon>Dikarya</taxon>
        <taxon>Ascomycota</taxon>
        <taxon>Pezizomycotina</taxon>
        <taxon>Sordariomycetes</taxon>
        <taxon>Xylariomycetidae</taxon>
        <taxon>Xylariales</taxon>
        <taxon>Xylariaceae</taxon>
        <taxon>Xylaria</taxon>
    </lineage>
</organism>
<evidence type="ECO:0000313" key="3">
    <source>
        <dbReference type="Proteomes" id="UP000286045"/>
    </source>
</evidence>
<protein>
    <submittedName>
        <fullName evidence="2">Uncharacterized protein</fullName>
    </submittedName>
</protein>
<feature type="region of interest" description="Disordered" evidence="1">
    <location>
        <begin position="1"/>
        <end position="25"/>
    </location>
</feature>
<dbReference type="Proteomes" id="UP000286045">
    <property type="component" value="Unassembled WGS sequence"/>
</dbReference>